<dbReference type="AlphaFoldDB" id="A0A9P5VE59"/>
<dbReference type="EC" id="6.1.1.11" evidence="2"/>
<dbReference type="GO" id="GO:0006434">
    <property type="term" value="P:seryl-tRNA aminoacylation"/>
    <property type="evidence" value="ECO:0007669"/>
    <property type="project" value="InterPro"/>
</dbReference>
<dbReference type="InterPro" id="IPR042103">
    <property type="entry name" value="SerRS_1_N_sf"/>
</dbReference>
<dbReference type="EMBL" id="JAAAUQ010000112">
    <property type="protein sequence ID" value="KAF9154513.1"/>
    <property type="molecule type" value="Genomic_DNA"/>
</dbReference>
<dbReference type="Proteomes" id="UP000748756">
    <property type="component" value="Unassembled WGS sequence"/>
</dbReference>
<keyword evidence="3" id="KW-0436">Ligase</keyword>
<dbReference type="FunFam" id="1.10.287.40:FF:000003">
    <property type="entry name" value="Serine--tRNA ligase cytoplasmic"/>
    <property type="match status" value="1"/>
</dbReference>
<evidence type="ECO:0000256" key="1">
    <source>
        <dbReference type="ARBA" id="ARBA00010728"/>
    </source>
</evidence>
<accession>A0A9P5VE59</accession>
<keyword evidence="4" id="KW-0547">Nucleotide-binding</keyword>
<dbReference type="GO" id="GO:0005524">
    <property type="term" value="F:ATP binding"/>
    <property type="evidence" value="ECO:0007669"/>
    <property type="project" value="UniProtKB-KW"/>
</dbReference>
<dbReference type="Pfam" id="PF02403">
    <property type="entry name" value="Seryl_tRNA_N"/>
    <property type="match status" value="1"/>
</dbReference>
<evidence type="ECO:0000256" key="2">
    <source>
        <dbReference type="ARBA" id="ARBA00012840"/>
    </source>
</evidence>
<comment type="similarity">
    <text evidence="1">Belongs to the class-II aminoacyl-tRNA synthetase family. Type-1 seryl-tRNA synthetase subfamily.</text>
</comment>
<dbReference type="InterPro" id="IPR002317">
    <property type="entry name" value="Ser-tRNA-ligase_type_1"/>
</dbReference>
<proteinExistence type="inferred from homology"/>
<keyword evidence="6" id="KW-0648">Protein biosynthesis</keyword>
<dbReference type="InterPro" id="IPR027417">
    <property type="entry name" value="P-loop_NTPase"/>
</dbReference>
<keyword evidence="15" id="KW-1185">Reference proteome</keyword>
<dbReference type="Gene3D" id="1.10.287.40">
    <property type="entry name" value="Serine-tRNA synthetase, tRNA binding domain"/>
    <property type="match status" value="1"/>
</dbReference>
<evidence type="ECO:0000259" key="12">
    <source>
        <dbReference type="PROSITE" id="PS50862"/>
    </source>
</evidence>
<dbReference type="OrthoDB" id="10264585at2759"/>
<dbReference type="InterPro" id="IPR045864">
    <property type="entry name" value="aa-tRNA-synth_II/BPL/LPL"/>
</dbReference>
<dbReference type="InterPro" id="IPR010978">
    <property type="entry name" value="tRNA-bd_arm"/>
</dbReference>
<dbReference type="SUPFAM" id="SSF55681">
    <property type="entry name" value="Class II aaRS and biotin synthetases"/>
    <property type="match status" value="1"/>
</dbReference>
<dbReference type="Gene3D" id="3.40.50.300">
    <property type="entry name" value="P-loop containing nucleotide triphosphate hydrolases"/>
    <property type="match status" value="1"/>
</dbReference>
<comment type="function">
    <text evidence="10">Catalyzes the attachment of serine to tRNA(Ser) in a two-step reaction: serine is first activated by ATP to form Ser-AMP and then transferred to the acceptor end of tRNA(Ser).</text>
</comment>
<comment type="caution">
    <text evidence="14">The sequence shown here is derived from an EMBL/GenBank/DDBJ whole genome shotgun (WGS) entry which is preliminary data.</text>
</comment>
<keyword evidence="7" id="KW-0030">Aminoacyl-tRNA synthetase</keyword>
<dbReference type="PROSITE" id="PS51720">
    <property type="entry name" value="G_AIG1"/>
    <property type="match status" value="1"/>
</dbReference>
<evidence type="ECO:0000256" key="10">
    <source>
        <dbReference type="ARBA" id="ARBA00058708"/>
    </source>
</evidence>
<reference evidence="14" key="1">
    <citation type="journal article" date="2020" name="Fungal Divers.">
        <title>Resolving the Mortierellaceae phylogeny through synthesis of multi-gene phylogenetics and phylogenomics.</title>
        <authorList>
            <person name="Vandepol N."/>
            <person name="Liber J."/>
            <person name="Desiro A."/>
            <person name="Na H."/>
            <person name="Kennedy M."/>
            <person name="Barry K."/>
            <person name="Grigoriev I.V."/>
            <person name="Miller A.N."/>
            <person name="O'Donnell K."/>
            <person name="Stajich J.E."/>
            <person name="Bonito G."/>
        </authorList>
    </citation>
    <scope>NUCLEOTIDE SEQUENCE</scope>
    <source>
        <strain evidence="14">NRRL 6426</strain>
    </source>
</reference>
<dbReference type="FunFam" id="3.30.930.10:FF:000026">
    <property type="entry name" value="Seryl-tRNA synthetase, cytoplasmic"/>
    <property type="match status" value="1"/>
</dbReference>
<dbReference type="SUPFAM" id="SSF52540">
    <property type="entry name" value="P-loop containing nucleoside triphosphate hydrolases"/>
    <property type="match status" value="1"/>
</dbReference>
<dbReference type="Pfam" id="PF04548">
    <property type="entry name" value="AIG1"/>
    <property type="match status" value="1"/>
</dbReference>
<organism evidence="14 15">
    <name type="scientific">Linnemannia schmuckeri</name>
    <dbReference type="NCBI Taxonomy" id="64567"/>
    <lineage>
        <taxon>Eukaryota</taxon>
        <taxon>Fungi</taxon>
        <taxon>Fungi incertae sedis</taxon>
        <taxon>Mucoromycota</taxon>
        <taxon>Mortierellomycotina</taxon>
        <taxon>Mortierellomycetes</taxon>
        <taxon>Mortierellales</taxon>
        <taxon>Mortierellaceae</taxon>
        <taxon>Linnemannia</taxon>
    </lineage>
</organism>
<evidence type="ECO:0000259" key="13">
    <source>
        <dbReference type="PROSITE" id="PS51720"/>
    </source>
</evidence>
<gene>
    <name evidence="14" type="primary">SES1</name>
    <name evidence="14" type="ORF">BG015_000732</name>
</gene>
<dbReference type="PRINTS" id="PR00981">
    <property type="entry name" value="TRNASYNTHSER"/>
</dbReference>
<dbReference type="PROSITE" id="PS50862">
    <property type="entry name" value="AA_TRNA_LIGASE_II"/>
    <property type="match status" value="1"/>
</dbReference>
<feature type="domain" description="AIG1-type G" evidence="13">
    <location>
        <begin position="473"/>
        <end position="691"/>
    </location>
</feature>
<dbReference type="GO" id="GO:0004828">
    <property type="term" value="F:serine-tRNA ligase activity"/>
    <property type="evidence" value="ECO:0007669"/>
    <property type="project" value="UniProtKB-EC"/>
</dbReference>
<feature type="domain" description="Aminoacyl-transfer RNA synthetases class-II family profile" evidence="12">
    <location>
        <begin position="145"/>
        <end position="435"/>
    </location>
</feature>
<evidence type="ECO:0000256" key="6">
    <source>
        <dbReference type="ARBA" id="ARBA00022917"/>
    </source>
</evidence>
<dbReference type="InterPro" id="IPR033729">
    <property type="entry name" value="SerRS_core"/>
</dbReference>
<dbReference type="SUPFAM" id="SSF46589">
    <property type="entry name" value="tRNA-binding arm"/>
    <property type="match status" value="1"/>
</dbReference>
<dbReference type="Gene3D" id="3.30.930.10">
    <property type="entry name" value="Bira Bifunctional Protein, Domain 2"/>
    <property type="match status" value="1"/>
</dbReference>
<evidence type="ECO:0000256" key="9">
    <source>
        <dbReference type="ARBA" id="ARBA00034892"/>
    </source>
</evidence>
<evidence type="ECO:0000256" key="11">
    <source>
        <dbReference type="ARBA" id="ARBA00074532"/>
    </source>
</evidence>
<evidence type="ECO:0000256" key="7">
    <source>
        <dbReference type="ARBA" id="ARBA00023146"/>
    </source>
</evidence>
<dbReference type="InterPro" id="IPR006703">
    <property type="entry name" value="G_AIG1"/>
</dbReference>
<keyword evidence="5" id="KW-0067">ATP-binding</keyword>
<evidence type="ECO:0000256" key="4">
    <source>
        <dbReference type="ARBA" id="ARBA00022741"/>
    </source>
</evidence>
<dbReference type="CDD" id="cd00770">
    <property type="entry name" value="SerRS_core"/>
    <property type="match status" value="1"/>
</dbReference>
<evidence type="ECO:0000256" key="3">
    <source>
        <dbReference type="ARBA" id="ARBA00022598"/>
    </source>
</evidence>
<sequence length="731" mass="83878">MLDINLFLEERGGEPELIRESQRRRHESVEIVDEIIALYEDWKTTRFSLDQLNKKSNAIQKEIGMKMKKKEDASELIQARADCKKEQDALELDVKAKEALWNAKLGTVGNLVHDSVPISDNEDNNVVERTYFHNGKEPEHTPKLYSHDELLYRLGGYDPERGNKVASHRGYFLVNAGVELNMALVNYGLSFLGKRNYTKLQTPYFMKKEAMAQTAQLSQFDEELYKVNGENEDMYLIATSEQPISAFHANEWFEQPKEQLPVKYAGYSTCFRKEAGAHGRDTWGIFRVHQFEKIEQFCLTEPEKSWEMFDHMIENSEDFYKSLGLSYRVVSIVSGALNNAAAKKYDLEAWFPFQGAYKELVSCSNCTDYQSRNLEIRCGIKKMGDREKKYVHCLNSTLTATTRTLSCILENYQTPDGVRVPEVLIPYMDGKDFLPFVRELKQPKTLYRSEMVFSEDEKRRCGWNGSGIMINDSNNVVLAVLGAVGNGKSSTLNSIIQEPLFQSGRSVTAVTKQIGSCVRPWRLPDVRRMVHIVDTPGMCESTYKDVENVHLMVEFFKRLSHGVSAFILVFNIHNTRLDEYTKNMLRLFERLLGPQFWKHVVIVFTHVDEDQRDYLEDNIEALSDPVDGFVSVLNQWFKLPYQPPVVFLSNSNTRSSMYARDCFLELYEAVVSVEEGARRAKFTCTFFQEMNNRMGVAQDNFIVQSIRTAAVSVPQMIQSGTKNVVSACSVM</sequence>
<dbReference type="NCBIfam" id="TIGR00414">
    <property type="entry name" value="serS"/>
    <property type="match status" value="1"/>
</dbReference>
<dbReference type="Pfam" id="PF00587">
    <property type="entry name" value="tRNA-synt_2b"/>
    <property type="match status" value="1"/>
</dbReference>
<evidence type="ECO:0000313" key="14">
    <source>
        <dbReference type="EMBL" id="KAF9154513.1"/>
    </source>
</evidence>
<evidence type="ECO:0000313" key="15">
    <source>
        <dbReference type="Proteomes" id="UP000748756"/>
    </source>
</evidence>
<evidence type="ECO:0000256" key="5">
    <source>
        <dbReference type="ARBA" id="ARBA00022840"/>
    </source>
</evidence>
<protein>
    <recommendedName>
        <fullName evidence="11">Serine--tRNA ligase, cytoplasmic</fullName>
        <ecNumber evidence="2">6.1.1.11</ecNumber>
    </recommendedName>
    <alternativeName>
        <fullName evidence="8">Seryl-tRNA synthetase</fullName>
    </alternativeName>
    <alternativeName>
        <fullName evidence="9">Seryl-tRNA(Ser) synthetase</fullName>
    </alternativeName>
</protein>
<dbReference type="InterPro" id="IPR002314">
    <property type="entry name" value="aa-tRNA-synt_IIb"/>
</dbReference>
<dbReference type="InterPro" id="IPR006195">
    <property type="entry name" value="aa-tRNA-synth_II"/>
</dbReference>
<dbReference type="GO" id="GO:0005525">
    <property type="term" value="F:GTP binding"/>
    <property type="evidence" value="ECO:0007669"/>
    <property type="project" value="InterPro"/>
</dbReference>
<dbReference type="PANTHER" id="PTHR11778">
    <property type="entry name" value="SERYL-TRNA SYNTHETASE"/>
    <property type="match status" value="1"/>
</dbReference>
<dbReference type="InterPro" id="IPR015866">
    <property type="entry name" value="Ser-tRNA-synth_1_N"/>
</dbReference>
<name>A0A9P5VE59_9FUNG</name>
<evidence type="ECO:0000256" key="8">
    <source>
        <dbReference type="ARBA" id="ARBA00031113"/>
    </source>
</evidence>